<feature type="transmembrane region" description="Helical" evidence="1">
    <location>
        <begin position="70"/>
        <end position="87"/>
    </location>
</feature>
<evidence type="ECO:0000256" key="1">
    <source>
        <dbReference type="SAM" id="Phobius"/>
    </source>
</evidence>
<gene>
    <name evidence="3" type="ORF">UU13_C0004G0004</name>
</gene>
<feature type="transmembrane region" description="Helical" evidence="1">
    <location>
        <begin position="108"/>
        <end position="126"/>
    </location>
</feature>
<dbReference type="PANTHER" id="PTHR34385">
    <property type="entry name" value="D-ALANYL-D-ALANINE CARBOXYPEPTIDASE"/>
    <property type="match status" value="1"/>
</dbReference>
<name>A0A0G0T0B1_9BACT</name>
<dbReference type="Gene3D" id="3.30.1380.10">
    <property type="match status" value="1"/>
</dbReference>
<dbReference type="SUPFAM" id="SSF55166">
    <property type="entry name" value="Hedgehog/DD-peptidase"/>
    <property type="match status" value="1"/>
</dbReference>
<keyword evidence="1" id="KW-0472">Membrane</keyword>
<comment type="caution">
    <text evidence="3">The sequence shown here is derived from an EMBL/GenBank/DDBJ whole genome shotgun (WGS) entry which is preliminary data.</text>
</comment>
<evidence type="ECO:0000259" key="2">
    <source>
        <dbReference type="Pfam" id="PF02557"/>
    </source>
</evidence>
<accession>A0A0G0T0B1</accession>
<sequence length="301" mass="31758">MKKSLFYILILIALIGLLAPIIKTGAQGGEYNLLAPLPCTGGPETGCVNGKLTTFDPSQQSNLGDYLNKMIPLLIGICAVLAVIMIVKGGIQYMTTESISGKGAGKESIKNAILGLLLALGAWLILNTINPNILKTDLSSLKQQTVEVIMNEGPEGEANAVLVDAGAPPGPTGSCKEGIQRIAGISVCGSIAQGFRNMFADASQAGCILMGGGYRSPEAQANLRRKNCNGDTTNPNANCVPPTALPGRSRHQQGLAIDFKSPSGGALKGTDFCFWWLQNNASRHGFYNLSSEPWHWSIDGK</sequence>
<dbReference type="EMBL" id="LBZL01000004">
    <property type="protein sequence ID" value="KKR70508.1"/>
    <property type="molecule type" value="Genomic_DNA"/>
</dbReference>
<evidence type="ECO:0000313" key="4">
    <source>
        <dbReference type="Proteomes" id="UP000034452"/>
    </source>
</evidence>
<dbReference type="InterPro" id="IPR009045">
    <property type="entry name" value="Zn_M74/Hedgehog-like"/>
</dbReference>
<keyword evidence="1" id="KW-0812">Transmembrane</keyword>
<keyword evidence="1" id="KW-1133">Transmembrane helix</keyword>
<dbReference type="InterPro" id="IPR052179">
    <property type="entry name" value="DD-CPase-like"/>
</dbReference>
<feature type="domain" description="D-alanyl-D-alanine carboxypeptidase-like core" evidence="2">
    <location>
        <begin position="190"/>
        <end position="297"/>
    </location>
</feature>
<dbReference type="InterPro" id="IPR043993">
    <property type="entry name" value="T4SS_pilin"/>
</dbReference>
<dbReference type="GO" id="GO:0008233">
    <property type="term" value="F:peptidase activity"/>
    <property type="evidence" value="ECO:0007669"/>
    <property type="project" value="InterPro"/>
</dbReference>
<dbReference type="AlphaFoldDB" id="A0A0G0T0B1"/>
<dbReference type="Pfam" id="PF18895">
    <property type="entry name" value="T4SS_pilin"/>
    <property type="match status" value="1"/>
</dbReference>
<dbReference type="CDD" id="cd14814">
    <property type="entry name" value="Peptidase_M15"/>
    <property type="match status" value="1"/>
</dbReference>
<dbReference type="Proteomes" id="UP000034452">
    <property type="component" value="Unassembled WGS sequence"/>
</dbReference>
<dbReference type="PANTHER" id="PTHR34385:SF1">
    <property type="entry name" value="PEPTIDOGLYCAN L-ALANYL-D-GLUTAMATE ENDOPEPTIDASE CWLK"/>
    <property type="match status" value="1"/>
</dbReference>
<dbReference type="Pfam" id="PF02557">
    <property type="entry name" value="VanY"/>
    <property type="match status" value="1"/>
</dbReference>
<protein>
    <submittedName>
        <fullName evidence="3">Peptidoglycan-binding domain 1 protein</fullName>
    </submittedName>
</protein>
<organism evidence="3 4">
    <name type="scientific">Candidatus Nomurabacteria bacterium GW2011_GWB1_40_7</name>
    <dbReference type="NCBI Taxonomy" id="1618744"/>
    <lineage>
        <taxon>Bacteria</taxon>
        <taxon>Candidatus Nomuraibacteriota</taxon>
    </lineage>
</organism>
<proteinExistence type="predicted"/>
<dbReference type="GO" id="GO:0006508">
    <property type="term" value="P:proteolysis"/>
    <property type="evidence" value="ECO:0007669"/>
    <property type="project" value="InterPro"/>
</dbReference>
<evidence type="ECO:0000313" key="3">
    <source>
        <dbReference type="EMBL" id="KKR70508.1"/>
    </source>
</evidence>
<dbReference type="InterPro" id="IPR003709">
    <property type="entry name" value="VanY-like_core_dom"/>
</dbReference>
<reference evidence="3 4" key="1">
    <citation type="journal article" date="2015" name="Nature">
        <title>rRNA introns, odd ribosomes, and small enigmatic genomes across a large radiation of phyla.</title>
        <authorList>
            <person name="Brown C.T."/>
            <person name="Hug L.A."/>
            <person name="Thomas B.C."/>
            <person name="Sharon I."/>
            <person name="Castelle C.J."/>
            <person name="Singh A."/>
            <person name="Wilkins M.J."/>
            <person name="Williams K.H."/>
            <person name="Banfield J.F."/>
        </authorList>
    </citation>
    <scope>NUCLEOTIDE SEQUENCE [LARGE SCALE GENOMIC DNA]</scope>
</reference>